<dbReference type="PANTHER" id="PTHR43166:SF4">
    <property type="entry name" value="PHOSPHONATES IMPORT ATP-BINDING PROTEIN PHNC"/>
    <property type="match status" value="1"/>
</dbReference>
<dbReference type="STRING" id="1435051.BMOU_1935"/>
<dbReference type="PANTHER" id="PTHR43166">
    <property type="entry name" value="AMINO ACID IMPORT ATP-BINDING PROTEIN"/>
    <property type="match status" value="1"/>
</dbReference>
<keyword evidence="4 6" id="KW-0067">ATP-binding</keyword>
<dbReference type="EMBL" id="AZMV01000007">
    <property type="protein sequence ID" value="ETY71071.1"/>
    <property type="molecule type" value="Genomic_DNA"/>
</dbReference>
<gene>
    <name evidence="6" type="ORF">BMOU_1935</name>
</gene>
<evidence type="ECO:0000256" key="4">
    <source>
        <dbReference type="ARBA" id="ARBA00022840"/>
    </source>
</evidence>
<comment type="similarity">
    <text evidence="1">Belongs to the ABC transporter superfamily.</text>
</comment>
<dbReference type="eggNOG" id="COG1126">
    <property type="taxonomic scope" value="Bacteria"/>
</dbReference>
<accession>W4N9A7</accession>
<dbReference type="Proteomes" id="UP000019155">
    <property type="component" value="Unassembled WGS sequence"/>
</dbReference>
<dbReference type="PROSITE" id="PS50893">
    <property type="entry name" value="ABC_TRANSPORTER_2"/>
    <property type="match status" value="1"/>
</dbReference>
<dbReference type="PROSITE" id="PS00211">
    <property type="entry name" value="ABC_TRANSPORTER_1"/>
    <property type="match status" value="1"/>
</dbReference>
<dbReference type="GeneID" id="97501670"/>
<dbReference type="InterPro" id="IPR030679">
    <property type="entry name" value="ABC_ATPase_HisP-typ"/>
</dbReference>
<dbReference type="AlphaFoldDB" id="W4N9A7"/>
<evidence type="ECO:0000313" key="6">
    <source>
        <dbReference type="EMBL" id="ETY71071.1"/>
    </source>
</evidence>
<evidence type="ECO:0000256" key="1">
    <source>
        <dbReference type="ARBA" id="ARBA00005417"/>
    </source>
</evidence>
<dbReference type="Pfam" id="PF00005">
    <property type="entry name" value="ABC_tran"/>
    <property type="match status" value="1"/>
</dbReference>
<dbReference type="GO" id="GO:0005524">
    <property type="term" value="F:ATP binding"/>
    <property type="evidence" value="ECO:0007669"/>
    <property type="project" value="UniProtKB-KW"/>
</dbReference>
<organism evidence="6 7">
    <name type="scientific">Bifidobacterium moukalabense DSM 27321</name>
    <dbReference type="NCBI Taxonomy" id="1435051"/>
    <lineage>
        <taxon>Bacteria</taxon>
        <taxon>Bacillati</taxon>
        <taxon>Actinomycetota</taxon>
        <taxon>Actinomycetes</taxon>
        <taxon>Bifidobacteriales</taxon>
        <taxon>Bifidobacteriaceae</taxon>
        <taxon>Bifidobacterium</taxon>
    </lineage>
</organism>
<evidence type="ECO:0000256" key="3">
    <source>
        <dbReference type="ARBA" id="ARBA00022741"/>
    </source>
</evidence>
<dbReference type="PIRSF" id="PIRSF039085">
    <property type="entry name" value="ABC_ATPase_HisP"/>
    <property type="match status" value="1"/>
</dbReference>
<dbReference type="InterPro" id="IPR017871">
    <property type="entry name" value="ABC_transporter-like_CS"/>
</dbReference>
<dbReference type="Gene3D" id="3.40.50.300">
    <property type="entry name" value="P-loop containing nucleotide triphosphate hydrolases"/>
    <property type="match status" value="1"/>
</dbReference>
<comment type="caution">
    <text evidence="6">The sequence shown here is derived from an EMBL/GenBank/DDBJ whole genome shotgun (WGS) entry which is preliminary data.</text>
</comment>
<keyword evidence="7" id="KW-1185">Reference proteome</keyword>
<sequence>MTDMQQPSLRVAHLVKQYANADKPVLNDISFEVPHGKVFVIVGPSGSGKSTLLRTIAGLEPIQGGTISLNGEVIETGRPGTESAGRSKRSSALRTRVGMVFQSYDLFPNKTVLGNITLAPTLVQKRDKTEVEKEAVALLERVGLVDRKDSWPHELSGGQRQRVAICRALILHPEVLLFDEVTAALDPEMVREVLDVMLELADQGQTMLIVTHEMQFARAIADQVILLEDGGIVEQSDDAERFFTHPRTERARQFLRTFEFDRHRASGDAIGQ</sequence>
<evidence type="ECO:0000256" key="2">
    <source>
        <dbReference type="ARBA" id="ARBA00022448"/>
    </source>
</evidence>
<dbReference type="GO" id="GO:0016887">
    <property type="term" value="F:ATP hydrolysis activity"/>
    <property type="evidence" value="ECO:0007669"/>
    <property type="project" value="InterPro"/>
</dbReference>
<dbReference type="InterPro" id="IPR003439">
    <property type="entry name" value="ABC_transporter-like_ATP-bd"/>
</dbReference>
<keyword evidence="3" id="KW-0547">Nucleotide-binding</keyword>
<dbReference type="CDD" id="cd03262">
    <property type="entry name" value="ABC_HisP_GlnQ"/>
    <property type="match status" value="1"/>
</dbReference>
<feature type="domain" description="ABC transporter" evidence="5">
    <location>
        <begin position="9"/>
        <end position="254"/>
    </location>
</feature>
<dbReference type="GO" id="GO:0015424">
    <property type="term" value="F:ABC-type amino acid transporter activity"/>
    <property type="evidence" value="ECO:0007669"/>
    <property type="project" value="InterPro"/>
</dbReference>
<dbReference type="PATRIC" id="fig|1435051.3.peg.1927"/>
<protein>
    <submittedName>
        <fullName evidence="6">Glutamine ABC transporter ATP-binding protein</fullName>
    </submittedName>
</protein>
<name>W4N9A7_9BIFI</name>
<evidence type="ECO:0000259" key="5">
    <source>
        <dbReference type="PROSITE" id="PS50893"/>
    </source>
</evidence>
<dbReference type="InterPro" id="IPR050086">
    <property type="entry name" value="MetN_ABC_transporter-like"/>
</dbReference>
<evidence type="ECO:0000313" key="7">
    <source>
        <dbReference type="Proteomes" id="UP000019155"/>
    </source>
</evidence>
<proteinExistence type="inferred from homology"/>
<dbReference type="InterPro" id="IPR003593">
    <property type="entry name" value="AAA+_ATPase"/>
</dbReference>
<dbReference type="OrthoDB" id="9802264at2"/>
<dbReference type="InterPro" id="IPR027417">
    <property type="entry name" value="P-loop_NTPase"/>
</dbReference>
<dbReference type="RefSeq" id="WP_034877084.1">
    <property type="nucleotide sequence ID" value="NZ_AZMV01000007.1"/>
</dbReference>
<reference evidence="6 7" key="1">
    <citation type="journal article" date="2014" name="Genome Announc.">
        <title>The Genome Sequence of Bifidobacterium moukalabense DSM 27321 Highlights the Close Phylogenetic Relatedness with the Bifidobacterium dentium Taxon.</title>
        <authorList>
            <person name="Lugli G.A."/>
            <person name="Duranti S."/>
            <person name="Milani C."/>
            <person name="Turroni F."/>
            <person name="Viappiani A."/>
            <person name="Mangifesta M."/>
            <person name="van Sinderen D."/>
            <person name="Ventura M."/>
        </authorList>
    </citation>
    <scope>NUCLEOTIDE SEQUENCE [LARGE SCALE GENOMIC DNA]</scope>
    <source>
        <strain evidence="6 7">DSM 27321</strain>
    </source>
</reference>
<dbReference type="SUPFAM" id="SSF52540">
    <property type="entry name" value="P-loop containing nucleoside triphosphate hydrolases"/>
    <property type="match status" value="1"/>
</dbReference>
<dbReference type="SMART" id="SM00382">
    <property type="entry name" value="AAA"/>
    <property type="match status" value="1"/>
</dbReference>
<keyword evidence="2" id="KW-0813">Transport</keyword>